<dbReference type="EMBL" id="CP036263">
    <property type="protein sequence ID" value="QDS99786.1"/>
    <property type="molecule type" value="Genomic_DNA"/>
</dbReference>
<dbReference type="OrthoDB" id="210680at2"/>
<dbReference type="Proteomes" id="UP000319852">
    <property type="component" value="Chromosome"/>
</dbReference>
<dbReference type="KEGG" id="amob:HG15A2_31170"/>
<dbReference type="InterPro" id="IPR011041">
    <property type="entry name" value="Quinoprot_gluc/sorb_DH_b-prop"/>
</dbReference>
<sequence length="372" mass="39292" precursor="true">MLTSWQFVSLATALMYFGCFAFTTAVAQQTDDESERFKVTVVAEGLSNPCGLVERPGSTAAAGSEVFFSESGAGKVCSFRTNSPEAIADQIEGFSVGPWALDENLAVGPLGLAFLKKSKLVVGCGGSGSGQDEMLVYDLPTTTQDEPAAPIGSQRSDYVLGPIGESNRSMTGEGGFFSLVAKPDVALFATSSGDSRHGWLLKASIAKNRASDLQPFIATRETNQCETPLAATLNLVESDRGYLVVGLCGRLGAEAGEEALRDSRLAFYSPHSGRLALALDTGLQDISALAFSPTGQLYAADMAWDDEQAGGVYRLDEHLVEGKQTCRAVKICSVPRPSSLLFVDTDQLFVTAYGAASEDQNAGSILKVTGEF</sequence>
<dbReference type="RefSeq" id="WP_145060955.1">
    <property type="nucleotide sequence ID" value="NZ_CP036263.1"/>
</dbReference>
<evidence type="ECO:0000313" key="2">
    <source>
        <dbReference type="EMBL" id="QDS99786.1"/>
    </source>
</evidence>
<feature type="signal peptide" evidence="1">
    <location>
        <begin position="1"/>
        <end position="27"/>
    </location>
</feature>
<keyword evidence="1" id="KW-0732">Signal</keyword>
<protein>
    <recommendedName>
        <fullName evidence="4">Secreted protein</fullName>
    </recommendedName>
</protein>
<dbReference type="SUPFAM" id="SSF50952">
    <property type="entry name" value="Soluble quinoprotein glucose dehydrogenase"/>
    <property type="match status" value="1"/>
</dbReference>
<organism evidence="2 3">
    <name type="scientific">Adhaeretor mobilis</name>
    <dbReference type="NCBI Taxonomy" id="1930276"/>
    <lineage>
        <taxon>Bacteria</taxon>
        <taxon>Pseudomonadati</taxon>
        <taxon>Planctomycetota</taxon>
        <taxon>Planctomycetia</taxon>
        <taxon>Pirellulales</taxon>
        <taxon>Lacipirellulaceae</taxon>
        <taxon>Adhaeretor</taxon>
    </lineage>
</organism>
<accession>A0A517MY56</accession>
<name>A0A517MY56_9BACT</name>
<gene>
    <name evidence="2" type="ORF">HG15A2_31170</name>
</gene>
<evidence type="ECO:0008006" key="4">
    <source>
        <dbReference type="Google" id="ProtNLM"/>
    </source>
</evidence>
<keyword evidence="3" id="KW-1185">Reference proteome</keyword>
<dbReference type="AlphaFoldDB" id="A0A517MY56"/>
<feature type="chain" id="PRO_5021701359" description="Secreted protein" evidence="1">
    <location>
        <begin position="28"/>
        <end position="372"/>
    </location>
</feature>
<evidence type="ECO:0000313" key="3">
    <source>
        <dbReference type="Proteomes" id="UP000319852"/>
    </source>
</evidence>
<evidence type="ECO:0000256" key="1">
    <source>
        <dbReference type="SAM" id="SignalP"/>
    </source>
</evidence>
<proteinExistence type="predicted"/>
<reference evidence="2 3" key="1">
    <citation type="submission" date="2019-02" db="EMBL/GenBank/DDBJ databases">
        <title>Deep-cultivation of Planctomycetes and their phenomic and genomic characterization uncovers novel biology.</title>
        <authorList>
            <person name="Wiegand S."/>
            <person name="Jogler M."/>
            <person name="Boedeker C."/>
            <person name="Pinto D."/>
            <person name="Vollmers J."/>
            <person name="Rivas-Marin E."/>
            <person name="Kohn T."/>
            <person name="Peeters S.H."/>
            <person name="Heuer A."/>
            <person name="Rast P."/>
            <person name="Oberbeckmann S."/>
            <person name="Bunk B."/>
            <person name="Jeske O."/>
            <person name="Meyerdierks A."/>
            <person name="Storesund J.E."/>
            <person name="Kallscheuer N."/>
            <person name="Luecker S."/>
            <person name="Lage O.M."/>
            <person name="Pohl T."/>
            <person name="Merkel B.J."/>
            <person name="Hornburger P."/>
            <person name="Mueller R.-W."/>
            <person name="Bruemmer F."/>
            <person name="Labrenz M."/>
            <person name="Spormann A.M."/>
            <person name="Op den Camp H."/>
            <person name="Overmann J."/>
            <person name="Amann R."/>
            <person name="Jetten M.S.M."/>
            <person name="Mascher T."/>
            <person name="Medema M.H."/>
            <person name="Devos D.P."/>
            <person name="Kaster A.-K."/>
            <person name="Ovreas L."/>
            <person name="Rohde M."/>
            <person name="Galperin M.Y."/>
            <person name="Jogler C."/>
        </authorList>
    </citation>
    <scope>NUCLEOTIDE SEQUENCE [LARGE SCALE GENOMIC DNA]</scope>
    <source>
        <strain evidence="2 3">HG15A2</strain>
    </source>
</reference>